<sequence length="35" mass="3422">MQSVNAVLVNNNGNCGSAACACGSNCACKPGECKC</sequence>
<accession>A0A0C5DYX6</accession>
<name>A0A0C5DYX6_9AGAM</name>
<protein>
    <submittedName>
        <fullName evidence="1">Metallothionein</fullName>
    </submittedName>
</protein>
<dbReference type="AlphaFoldDB" id="A0A0C5DYX6"/>
<evidence type="ECO:0000313" key="1">
    <source>
        <dbReference type="EMBL" id="AJO67962.1"/>
    </source>
</evidence>
<proteinExistence type="evidence at transcript level"/>
<organism evidence="1">
    <name type="scientific">Pisolithus albus</name>
    <dbReference type="NCBI Taxonomy" id="178870"/>
    <lineage>
        <taxon>Eukaryota</taxon>
        <taxon>Fungi</taxon>
        <taxon>Dikarya</taxon>
        <taxon>Basidiomycota</taxon>
        <taxon>Agaricomycotina</taxon>
        <taxon>Agaricomycetes</taxon>
        <taxon>Agaricomycetidae</taxon>
        <taxon>Boletales</taxon>
        <taxon>Sclerodermatineae</taxon>
        <taxon>Pisolithaceae</taxon>
        <taxon>Pisolithus</taxon>
    </lineage>
</organism>
<dbReference type="EMBL" id="KP398850">
    <property type="protein sequence ID" value="AJO67962.1"/>
    <property type="molecule type" value="mRNA"/>
</dbReference>
<reference evidence="1" key="2">
    <citation type="journal article" date="2016" name="Environ. Microbiol.">
        <title>Metal induction of a Pisolithus albus metallothionein and its potential involvement in heavy metal tolerance during mycorrhizal symbiosis.</title>
        <authorList>
            <person name="Reddy M.S."/>
            <person name="Kour M."/>
            <person name="Aggarwal S."/>
            <person name="Ahuja S."/>
            <person name="Marmeisse R."/>
            <person name="Fraissinet-Tachet L."/>
        </authorList>
    </citation>
    <scope>NUCLEOTIDE SEQUENCE</scope>
    <source>
        <strain evidence="1">MSR1</strain>
    </source>
</reference>
<reference evidence="1" key="1">
    <citation type="submission" date="2015-01" db="EMBL/GenBank/DDBJ databases">
        <authorList>
            <person name="Xiang T."/>
            <person name="Song Y."/>
            <person name="Huang L."/>
            <person name="Wang B."/>
            <person name="Wu P."/>
        </authorList>
    </citation>
    <scope>NUCLEOTIDE SEQUENCE</scope>
    <source>
        <strain evidence="1">MSR1</strain>
    </source>
</reference>